<proteinExistence type="inferred from homology"/>
<gene>
    <name evidence="6" type="ORF">S06H3_65099</name>
</gene>
<keyword evidence="4" id="KW-0067">ATP-binding</keyword>
<keyword evidence="3" id="KW-0547">Nucleotide-binding</keyword>
<dbReference type="GO" id="GO:0042555">
    <property type="term" value="C:MCM complex"/>
    <property type="evidence" value="ECO:0007669"/>
    <property type="project" value="TreeGrafter"/>
</dbReference>
<dbReference type="AlphaFoldDB" id="X1RF03"/>
<feature type="non-terminal residue" evidence="6">
    <location>
        <position position="104"/>
    </location>
</feature>
<dbReference type="Gene3D" id="3.40.50.300">
    <property type="entry name" value="P-loop containing nucleotide triphosphate hydrolases"/>
    <property type="match status" value="1"/>
</dbReference>
<dbReference type="PROSITE" id="PS50051">
    <property type="entry name" value="MCM_2"/>
    <property type="match status" value="1"/>
</dbReference>
<evidence type="ECO:0000256" key="3">
    <source>
        <dbReference type="ARBA" id="ARBA00022741"/>
    </source>
</evidence>
<dbReference type="Pfam" id="PF00493">
    <property type="entry name" value="MCM"/>
    <property type="match status" value="1"/>
</dbReference>
<evidence type="ECO:0000256" key="2">
    <source>
        <dbReference type="ARBA" id="ARBA00022705"/>
    </source>
</evidence>
<dbReference type="InterPro" id="IPR027417">
    <property type="entry name" value="P-loop_NTPase"/>
</dbReference>
<dbReference type="PANTHER" id="PTHR11630">
    <property type="entry name" value="DNA REPLICATION LICENSING FACTOR MCM FAMILY MEMBER"/>
    <property type="match status" value="1"/>
</dbReference>
<organism evidence="6">
    <name type="scientific">marine sediment metagenome</name>
    <dbReference type="NCBI Taxonomy" id="412755"/>
    <lineage>
        <taxon>unclassified sequences</taxon>
        <taxon>metagenomes</taxon>
        <taxon>ecological metagenomes</taxon>
    </lineage>
</organism>
<feature type="non-terminal residue" evidence="6">
    <location>
        <position position="1"/>
    </location>
</feature>
<evidence type="ECO:0000313" key="6">
    <source>
        <dbReference type="EMBL" id="GAI65561.1"/>
    </source>
</evidence>
<dbReference type="PRINTS" id="PR01657">
    <property type="entry name" value="MCMFAMILY"/>
</dbReference>
<dbReference type="GO" id="GO:0017116">
    <property type="term" value="F:single-stranded DNA helicase activity"/>
    <property type="evidence" value="ECO:0007669"/>
    <property type="project" value="TreeGrafter"/>
</dbReference>
<accession>X1RF03</accession>
<evidence type="ECO:0000259" key="5">
    <source>
        <dbReference type="PROSITE" id="PS50051"/>
    </source>
</evidence>
<evidence type="ECO:0000256" key="4">
    <source>
        <dbReference type="ARBA" id="ARBA00022840"/>
    </source>
</evidence>
<reference evidence="6" key="1">
    <citation type="journal article" date="2014" name="Front. Microbiol.">
        <title>High frequency of phylogenetically diverse reductive dehalogenase-homologous genes in deep subseafloor sedimentary metagenomes.</title>
        <authorList>
            <person name="Kawai M."/>
            <person name="Futagami T."/>
            <person name="Toyoda A."/>
            <person name="Takaki Y."/>
            <person name="Nishi S."/>
            <person name="Hori S."/>
            <person name="Arai W."/>
            <person name="Tsubouchi T."/>
            <person name="Morono Y."/>
            <person name="Uchiyama I."/>
            <person name="Ito T."/>
            <person name="Fujiyama A."/>
            <person name="Inagaki F."/>
            <person name="Takami H."/>
        </authorList>
    </citation>
    <scope>NUCLEOTIDE SEQUENCE</scope>
    <source>
        <strain evidence="6">Expedition CK06-06</strain>
    </source>
</reference>
<dbReference type="GO" id="GO:0006260">
    <property type="term" value="P:DNA replication"/>
    <property type="evidence" value="ECO:0007669"/>
    <property type="project" value="UniProtKB-KW"/>
</dbReference>
<dbReference type="EMBL" id="BARV01043709">
    <property type="protein sequence ID" value="GAI65561.1"/>
    <property type="molecule type" value="Genomic_DNA"/>
</dbReference>
<sequence length="104" mass="11770">AKAGIVATLNTRTAVLAAANPKYGRFEKNLTIAQQVPLDPVILSRFDLVFIMRDEPRADQDRTMAHYILELHRAPTKVVKPPLNLDFLRKIIIYARQNLDMAGE</sequence>
<dbReference type="PANTHER" id="PTHR11630:SF66">
    <property type="entry name" value="DNA REPLICATION LICENSING FACTOR MCM4"/>
    <property type="match status" value="1"/>
</dbReference>
<feature type="domain" description="MCM C-terminal AAA(+) ATPase" evidence="5">
    <location>
        <begin position="1"/>
        <end position="68"/>
    </location>
</feature>
<dbReference type="InterPro" id="IPR031327">
    <property type="entry name" value="MCM"/>
</dbReference>
<comment type="similarity">
    <text evidence="1">Belongs to the MCM family.</text>
</comment>
<keyword evidence="2" id="KW-0235">DNA replication</keyword>
<dbReference type="InterPro" id="IPR001208">
    <property type="entry name" value="MCM_dom"/>
</dbReference>
<name>X1RF03_9ZZZZ</name>
<evidence type="ECO:0000256" key="1">
    <source>
        <dbReference type="ARBA" id="ARBA00008010"/>
    </source>
</evidence>
<dbReference type="GO" id="GO:0003697">
    <property type="term" value="F:single-stranded DNA binding"/>
    <property type="evidence" value="ECO:0007669"/>
    <property type="project" value="TreeGrafter"/>
</dbReference>
<comment type="caution">
    <text evidence="6">The sequence shown here is derived from an EMBL/GenBank/DDBJ whole genome shotgun (WGS) entry which is preliminary data.</text>
</comment>
<protein>
    <recommendedName>
        <fullName evidence="5">MCM C-terminal AAA(+) ATPase domain-containing protein</fullName>
    </recommendedName>
</protein>
<dbReference type="GO" id="GO:0005524">
    <property type="term" value="F:ATP binding"/>
    <property type="evidence" value="ECO:0007669"/>
    <property type="project" value="UniProtKB-KW"/>
</dbReference>